<comment type="similarity">
    <text evidence="2">Belongs to the glycosyl hydrolase 20 family.</text>
</comment>
<dbReference type="InterPro" id="IPR025705">
    <property type="entry name" value="Beta_hexosaminidase_sua/sub"/>
</dbReference>
<comment type="caution">
    <text evidence="10">The sequence shown here is derived from an EMBL/GenBank/DDBJ whole genome shotgun (WGS) entry which is preliminary data.</text>
</comment>
<evidence type="ECO:0000256" key="7">
    <source>
        <dbReference type="ARBA" id="ARBA00033000"/>
    </source>
</evidence>
<accession>A0ABS8W8V2</accession>
<keyword evidence="11" id="KW-1185">Reference proteome</keyword>
<dbReference type="Gene3D" id="3.30.379.10">
    <property type="entry name" value="Chitobiase/beta-hexosaminidase domain 2-like"/>
    <property type="match status" value="1"/>
</dbReference>
<dbReference type="PRINTS" id="PR00738">
    <property type="entry name" value="GLHYDRLASE20"/>
</dbReference>
<organism evidence="10 11">
    <name type="scientific">Motilimonas cestriensis</name>
    <dbReference type="NCBI Taxonomy" id="2742685"/>
    <lineage>
        <taxon>Bacteria</taxon>
        <taxon>Pseudomonadati</taxon>
        <taxon>Pseudomonadota</taxon>
        <taxon>Gammaproteobacteria</taxon>
        <taxon>Alteromonadales</taxon>
        <taxon>Alteromonadales genera incertae sedis</taxon>
        <taxon>Motilimonas</taxon>
    </lineage>
</organism>
<keyword evidence="4" id="KW-0378">Hydrolase</keyword>
<dbReference type="CDD" id="cd06563">
    <property type="entry name" value="GH20_chitobiase-like"/>
    <property type="match status" value="1"/>
</dbReference>
<evidence type="ECO:0000259" key="8">
    <source>
        <dbReference type="Pfam" id="PF00728"/>
    </source>
</evidence>
<keyword evidence="5" id="KW-0326">Glycosidase</keyword>
<dbReference type="Gene3D" id="3.20.20.80">
    <property type="entry name" value="Glycosidases"/>
    <property type="match status" value="1"/>
</dbReference>
<proteinExistence type="inferred from homology"/>
<dbReference type="InterPro" id="IPR012291">
    <property type="entry name" value="CBM2_carb-bd_dom_sf"/>
</dbReference>
<reference evidence="10 11" key="1">
    <citation type="journal article" date="2022" name="Environ. Microbiol. Rep.">
        <title>Eco-phylogenetic analyses reveal divergent evolution of vitamin B12 metabolism in the marine bacterial family 'Psychromonadaceae'.</title>
        <authorList>
            <person name="Jin X."/>
            <person name="Yang Y."/>
            <person name="Cao H."/>
            <person name="Gao B."/>
            <person name="Zhao Z."/>
        </authorList>
    </citation>
    <scope>NUCLEOTIDE SEQUENCE [LARGE SCALE GENOMIC DNA]</scope>
    <source>
        <strain evidence="10 11">MKS20</strain>
    </source>
</reference>
<dbReference type="RefSeq" id="WP_233052920.1">
    <property type="nucleotide sequence ID" value="NZ_JAIMJA010000010.1"/>
</dbReference>
<dbReference type="Pfam" id="PF02838">
    <property type="entry name" value="Glyco_hydro_20b"/>
    <property type="match status" value="1"/>
</dbReference>
<name>A0ABS8W8V2_9GAMM</name>
<evidence type="ECO:0000256" key="6">
    <source>
        <dbReference type="ARBA" id="ARBA00030512"/>
    </source>
</evidence>
<dbReference type="InterPro" id="IPR029018">
    <property type="entry name" value="Hex-like_dom2"/>
</dbReference>
<dbReference type="EC" id="3.2.1.52" evidence="3"/>
<comment type="catalytic activity">
    <reaction evidence="1">
        <text>Hydrolysis of terminal non-reducing N-acetyl-D-hexosamine residues in N-acetyl-beta-D-hexosaminides.</text>
        <dbReference type="EC" id="3.2.1.52"/>
    </reaction>
</comment>
<dbReference type="PANTHER" id="PTHR22600:SF57">
    <property type="entry name" value="BETA-N-ACETYLHEXOSAMINIDASE"/>
    <property type="match status" value="1"/>
</dbReference>
<dbReference type="InterPro" id="IPR015883">
    <property type="entry name" value="Glyco_hydro_20_cat"/>
</dbReference>
<evidence type="ECO:0000256" key="2">
    <source>
        <dbReference type="ARBA" id="ARBA00006285"/>
    </source>
</evidence>
<evidence type="ECO:0000259" key="9">
    <source>
        <dbReference type="Pfam" id="PF02838"/>
    </source>
</evidence>
<dbReference type="EMBL" id="JAIMJA010000010">
    <property type="protein sequence ID" value="MCE2595439.1"/>
    <property type="molecule type" value="Genomic_DNA"/>
</dbReference>
<dbReference type="Pfam" id="PF00728">
    <property type="entry name" value="Glyco_hydro_20"/>
    <property type="match status" value="1"/>
</dbReference>
<dbReference type="InterPro" id="IPR015882">
    <property type="entry name" value="HEX_bac_N"/>
</dbReference>
<dbReference type="InterPro" id="IPR017853">
    <property type="entry name" value="GH"/>
</dbReference>
<evidence type="ECO:0000256" key="1">
    <source>
        <dbReference type="ARBA" id="ARBA00001231"/>
    </source>
</evidence>
<sequence>MAIVLEINELRNGHHNYNADFTLTNLSQTSLKDWTLNLFLVGLIDATQLKNVELVRQDGSFMAFKPSPMTTLDPGEVFNFTIQADKLALNKMTDLPSGIYISQADSQQVLQVEFAPFILPHVEVAARPELHKGEPKGLSIIPQPEQVELTGGIIEKQPHVWFINQRDLDNETQVFLSQLSQHSLGEENSITIDCQWVEGLAHEAYEMVIDNEIIISASDKVGFSHALTSLAQSLNANIPLAQGTVKDQPRFGYRGFMLDCVRHFRSVDKIKQVIDLLAYYKFNTLHWHFTDDEAWRIEIKAFPQLTDKTAYRGHGLAIESQFGSGSEPYGGFYSQEQAKEIVAYAAKRHIQVIPEIDIPGHSRAAIKALPELLVDPDDRSQYCSVQFYTDNVLNPALEGTYHFIDQVIDELCDIFPAPYLHVGADEVPEGVWEHSAACKKMLADNNYQDLRELQGHLLRYAQDRLRQKGKTLLGWEEAIHGDKLEKDAGIYAWRSVQSGITAANDGYKVIATPAQLTYLDMAYNRSEAEPGTTWATDLELEVAYGYEPLNEHLSEAGKENIMGVQYALWSEFVRTDSQFDYMVFPRLLAGAEIAWSQPKRKDWHDFQARLNFHFDYLDHLGIKYRHYK</sequence>
<evidence type="ECO:0000313" key="11">
    <source>
        <dbReference type="Proteomes" id="UP001201273"/>
    </source>
</evidence>
<gene>
    <name evidence="10" type="ORF">K6Y31_11485</name>
</gene>
<evidence type="ECO:0000256" key="5">
    <source>
        <dbReference type="ARBA" id="ARBA00023295"/>
    </source>
</evidence>
<evidence type="ECO:0000256" key="3">
    <source>
        <dbReference type="ARBA" id="ARBA00012663"/>
    </source>
</evidence>
<evidence type="ECO:0000313" key="10">
    <source>
        <dbReference type="EMBL" id="MCE2595439.1"/>
    </source>
</evidence>
<dbReference type="Gene3D" id="2.60.40.290">
    <property type="match status" value="1"/>
</dbReference>
<protein>
    <recommendedName>
        <fullName evidence="3">beta-N-acetylhexosaminidase</fullName>
        <ecNumber evidence="3">3.2.1.52</ecNumber>
    </recommendedName>
    <alternativeName>
        <fullName evidence="6">Beta-N-acetylhexosaminidase</fullName>
    </alternativeName>
    <alternativeName>
        <fullName evidence="7">N-acetyl-beta-glucosaminidase</fullName>
    </alternativeName>
</protein>
<dbReference type="SUPFAM" id="SSF55545">
    <property type="entry name" value="beta-N-acetylhexosaminidase-like domain"/>
    <property type="match status" value="1"/>
</dbReference>
<evidence type="ECO:0000256" key="4">
    <source>
        <dbReference type="ARBA" id="ARBA00022801"/>
    </source>
</evidence>
<dbReference type="Proteomes" id="UP001201273">
    <property type="component" value="Unassembled WGS sequence"/>
</dbReference>
<feature type="domain" description="Beta-hexosaminidase bacterial type N-terminal" evidence="9">
    <location>
        <begin position="139"/>
        <end position="247"/>
    </location>
</feature>
<feature type="domain" description="Glycoside hydrolase family 20 catalytic" evidence="8">
    <location>
        <begin position="251"/>
        <end position="597"/>
    </location>
</feature>
<dbReference type="SUPFAM" id="SSF51445">
    <property type="entry name" value="(Trans)glycosidases"/>
    <property type="match status" value="1"/>
</dbReference>
<dbReference type="PANTHER" id="PTHR22600">
    <property type="entry name" value="BETA-HEXOSAMINIDASE"/>
    <property type="match status" value="1"/>
</dbReference>